<dbReference type="EMBL" id="JAQMUH010000167">
    <property type="protein sequence ID" value="MDB9540889.1"/>
    <property type="molecule type" value="Genomic_DNA"/>
</dbReference>
<sequence length="786" mass="87451">MKQHPLLFSIIMLNLFVMPTVLAESGNTSISGETKTYLLTQEPILTPSDAQPEEEETCPPDFDPKDPEFKDCVEETQSGDSEIEITVTGTRTPRAVVDSPGTISIIDEQKIQRDFIEDIKDLVRYEPGISVRNRPVRTGPAGSGNSSINIRGIEGNRVLIQVDGVRVPDIYANTGRDLVDFDSIQRVEIIRGPASTLYGSDALGGVVSFITKDPEDYLSVFGRPLYVGGKTSYDSTDSSFAPSVTLAGKEENLSGLLQYTRRDGNETQNYDGLAPNPQNVDSQNLFSKVVLQANDHNIFRLTGEWFESRLNTQVKTAEGFSSFTRTTTVSQVAEDFTSRGRISLSHEYTNPDLGSFLQSVRSQMYYQTAETTEDVETRTVNSANQNLRRILETGFNQDIIGGDVQFTSKFLTGDVSHRLVYGFDLFNTSTSRPRDSTLFNETLGTSTKTVSSELFPNKTFPDTDTLRGGIYLQNEIEFADGRITLIPGVRYDYYQLRPQTEDVAFSNINTQNYEVKGFSASAISPKLGLIAKITPEISLYGQYARGFRSPPYDNANIAFTNFAFGYTILPNADLKPETVDSYELGIRANYPQSSFGLTGFYNHYNNFIDANVELSDPLVISGRPVRQFQSQNIKGAKISGLEARGEYRFTRSPGGLSVFGTLAYAVGDNLETDQPLDSIDPLKGIIGLRYRSPEEIWGAELTTTLVAAQDRVSNEDFFKPEGYTTVDVRGFYQFNPNTILNLGIFNLLNQRYIEWSDVRGVNSNDRLLDLYTRPGINFAATVSVRF</sequence>
<name>A0ABT5AU97_9CYAN</name>
<dbReference type="Proteomes" id="UP001212499">
    <property type="component" value="Unassembled WGS sequence"/>
</dbReference>
<dbReference type="Pfam" id="PF00593">
    <property type="entry name" value="TonB_dep_Rec_b-barrel"/>
    <property type="match status" value="1"/>
</dbReference>
<evidence type="ECO:0000256" key="7">
    <source>
        <dbReference type="ARBA" id="ARBA00023136"/>
    </source>
</evidence>
<dbReference type="PROSITE" id="PS52016">
    <property type="entry name" value="TONB_DEPENDENT_REC_3"/>
    <property type="match status" value="1"/>
</dbReference>
<evidence type="ECO:0000256" key="5">
    <source>
        <dbReference type="ARBA" id="ARBA00022729"/>
    </source>
</evidence>
<keyword evidence="9 10" id="KW-0998">Cell outer membrane</keyword>
<feature type="domain" description="TonB-dependent receptor plug" evidence="14">
    <location>
        <begin position="97"/>
        <end position="206"/>
    </location>
</feature>
<evidence type="ECO:0000256" key="2">
    <source>
        <dbReference type="ARBA" id="ARBA00022448"/>
    </source>
</evidence>
<evidence type="ECO:0000256" key="12">
    <source>
        <dbReference type="SAM" id="SignalP"/>
    </source>
</evidence>
<comment type="caution">
    <text evidence="15">The sequence shown here is derived from an EMBL/GenBank/DDBJ whole genome shotgun (WGS) entry which is preliminary data.</text>
</comment>
<evidence type="ECO:0000259" key="13">
    <source>
        <dbReference type="Pfam" id="PF00593"/>
    </source>
</evidence>
<keyword evidence="6 11" id="KW-0798">TonB box</keyword>
<organism evidence="15 16">
    <name type="scientific">Anabaenopsis arnoldii</name>
    <dbReference type="NCBI Taxonomy" id="2152938"/>
    <lineage>
        <taxon>Bacteria</taxon>
        <taxon>Bacillati</taxon>
        <taxon>Cyanobacteriota</taxon>
        <taxon>Cyanophyceae</taxon>
        <taxon>Nostocales</taxon>
        <taxon>Nodulariaceae</taxon>
        <taxon>Anabaenopsis</taxon>
    </lineage>
</organism>
<keyword evidence="16" id="KW-1185">Reference proteome</keyword>
<accession>A0ABT5AU97</accession>
<evidence type="ECO:0000256" key="10">
    <source>
        <dbReference type="PROSITE-ProRule" id="PRU01360"/>
    </source>
</evidence>
<dbReference type="InterPro" id="IPR036942">
    <property type="entry name" value="Beta-barrel_TonB_sf"/>
</dbReference>
<dbReference type="InterPro" id="IPR039426">
    <property type="entry name" value="TonB-dep_rcpt-like"/>
</dbReference>
<keyword evidence="2 10" id="KW-0813">Transport</keyword>
<keyword evidence="5 12" id="KW-0732">Signal</keyword>
<evidence type="ECO:0000256" key="3">
    <source>
        <dbReference type="ARBA" id="ARBA00022452"/>
    </source>
</evidence>
<protein>
    <submittedName>
        <fullName evidence="15">TonB-dependent hemoglobin/transferrin/lactoferrin family receptor</fullName>
    </submittedName>
</protein>
<evidence type="ECO:0000256" key="4">
    <source>
        <dbReference type="ARBA" id="ARBA00022692"/>
    </source>
</evidence>
<comment type="subcellular location">
    <subcellularLocation>
        <location evidence="1 10">Cell outer membrane</location>
        <topology evidence="1 10">Multi-pass membrane protein</topology>
    </subcellularLocation>
</comment>
<dbReference type="Gene3D" id="2.40.170.20">
    <property type="entry name" value="TonB-dependent receptor, beta-barrel domain"/>
    <property type="match status" value="1"/>
</dbReference>
<dbReference type="InterPro" id="IPR011276">
    <property type="entry name" value="TonB_haem/Hb_rcpt"/>
</dbReference>
<dbReference type="RefSeq" id="WP_271734153.1">
    <property type="nucleotide sequence ID" value="NZ_JANQDP010000175.1"/>
</dbReference>
<evidence type="ECO:0000259" key="14">
    <source>
        <dbReference type="Pfam" id="PF07715"/>
    </source>
</evidence>
<feature type="signal peptide" evidence="12">
    <location>
        <begin position="1"/>
        <end position="23"/>
    </location>
</feature>
<dbReference type="CDD" id="cd01347">
    <property type="entry name" value="ligand_gated_channel"/>
    <property type="match status" value="1"/>
</dbReference>
<dbReference type="InterPro" id="IPR000531">
    <property type="entry name" value="Beta-barrel_TonB"/>
</dbReference>
<dbReference type="NCBIfam" id="TIGR01786">
    <property type="entry name" value="TonB-hemlactrns"/>
    <property type="match status" value="1"/>
</dbReference>
<evidence type="ECO:0000313" key="15">
    <source>
        <dbReference type="EMBL" id="MDB9540889.1"/>
    </source>
</evidence>
<keyword evidence="8 15" id="KW-0675">Receptor</keyword>
<evidence type="ECO:0000256" key="1">
    <source>
        <dbReference type="ARBA" id="ARBA00004571"/>
    </source>
</evidence>
<keyword evidence="7 10" id="KW-0472">Membrane</keyword>
<feature type="domain" description="TonB-dependent receptor-like beta-barrel" evidence="13">
    <location>
        <begin position="295"/>
        <end position="747"/>
    </location>
</feature>
<keyword evidence="4 10" id="KW-0812">Transmembrane</keyword>
<dbReference type="Gene3D" id="2.170.130.10">
    <property type="entry name" value="TonB-dependent receptor, plug domain"/>
    <property type="match status" value="1"/>
</dbReference>
<evidence type="ECO:0000256" key="9">
    <source>
        <dbReference type="ARBA" id="ARBA00023237"/>
    </source>
</evidence>
<dbReference type="PANTHER" id="PTHR30069">
    <property type="entry name" value="TONB-DEPENDENT OUTER MEMBRANE RECEPTOR"/>
    <property type="match status" value="1"/>
</dbReference>
<proteinExistence type="inferred from homology"/>
<dbReference type="SUPFAM" id="SSF56935">
    <property type="entry name" value="Porins"/>
    <property type="match status" value="1"/>
</dbReference>
<evidence type="ECO:0000313" key="16">
    <source>
        <dbReference type="Proteomes" id="UP001212499"/>
    </source>
</evidence>
<evidence type="ECO:0000256" key="6">
    <source>
        <dbReference type="ARBA" id="ARBA00023077"/>
    </source>
</evidence>
<evidence type="ECO:0000256" key="11">
    <source>
        <dbReference type="RuleBase" id="RU003357"/>
    </source>
</evidence>
<feature type="chain" id="PRO_5045368326" evidence="12">
    <location>
        <begin position="24"/>
        <end position="786"/>
    </location>
</feature>
<dbReference type="Pfam" id="PF07715">
    <property type="entry name" value="Plug"/>
    <property type="match status" value="1"/>
</dbReference>
<dbReference type="NCBIfam" id="TIGR01785">
    <property type="entry name" value="TonB-hemin"/>
    <property type="match status" value="1"/>
</dbReference>
<dbReference type="PANTHER" id="PTHR30069:SF29">
    <property type="entry name" value="HEMOGLOBIN AND HEMOGLOBIN-HAPTOGLOBIN-BINDING PROTEIN 1-RELATED"/>
    <property type="match status" value="1"/>
</dbReference>
<evidence type="ECO:0000256" key="8">
    <source>
        <dbReference type="ARBA" id="ARBA00023170"/>
    </source>
</evidence>
<reference evidence="15 16" key="1">
    <citation type="submission" date="2023-01" db="EMBL/GenBank/DDBJ databases">
        <title>Genomes from the Australian National Cyanobacteria Reference Collection.</title>
        <authorList>
            <person name="Willis A."/>
            <person name="Lee E.M.F."/>
        </authorList>
    </citation>
    <scope>NUCLEOTIDE SEQUENCE [LARGE SCALE GENOMIC DNA]</scope>
    <source>
        <strain evidence="15 16">CS-1033</strain>
    </source>
</reference>
<dbReference type="InterPro" id="IPR012910">
    <property type="entry name" value="Plug_dom"/>
</dbReference>
<gene>
    <name evidence="15" type="ORF">PN457_14705</name>
</gene>
<dbReference type="InterPro" id="IPR010949">
    <property type="entry name" value="TonB_Hb/transfer/lactofer_rcpt"/>
</dbReference>
<dbReference type="InterPro" id="IPR037066">
    <property type="entry name" value="Plug_dom_sf"/>
</dbReference>
<keyword evidence="3 10" id="KW-1134">Transmembrane beta strand</keyword>
<comment type="similarity">
    <text evidence="10 11">Belongs to the TonB-dependent receptor family.</text>
</comment>